<evidence type="ECO:0000313" key="2">
    <source>
        <dbReference type="Proteomes" id="UP001497444"/>
    </source>
</evidence>
<comment type="caution">
    <text evidence="1">The sequence shown here is derived from an EMBL/GenBank/DDBJ whole genome shotgun (WGS) entry which is preliminary data.</text>
</comment>
<sequence length="89" mass="10295">MRKAGRLNVSNVLERMPYSLDDRDSTAELKEFYDNLIEVKRKIKTYQKGSAEDKLKLISEIVDGTLKAKLFYRERHNSESVDAILEGES</sequence>
<reference evidence="1" key="1">
    <citation type="submission" date="2024-02" db="EMBL/GenBank/DDBJ databases">
        <authorList>
            <consortium name="ELIXIR-Norway"/>
            <consortium name="Elixir Norway"/>
        </authorList>
    </citation>
    <scope>NUCLEOTIDE SEQUENCE</scope>
</reference>
<dbReference type="EMBL" id="CAXAQS010000935">
    <property type="protein sequence ID" value="CAK9253790.1"/>
    <property type="molecule type" value="Genomic_DNA"/>
</dbReference>
<keyword evidence="2" id="KW-1185">Reference proteome</keyword>
<protein>
    <submittedName>
        <fullName evidence="1">Uncharacterized protein</fullName>
    </submittedName>
</protein>
<proteinExistence type="predicted"/>
<name>A0ABP0VH76_9BRYO</name>
<dbReference type="Proteomes" id="UP001497444">
    <property type="component" value="Unassembled WGS sequence"/>
</dbReference>
<gene>
    <name evidence="1" type="ORF">CSSPJE1EN1_LOCUS29168</name>
</gene>
<organism evidence="1 2">
    <name type="scientific">Sphagnum jensenii</name>
    <dbReference type="NCBI Taxonomy" id="128206"/>
    <lineage>
        <taxon>Eukaryota</taxon>
        <taxon>Viridiplantae</taxon>
        <taxon>Streptophyta</taxon>
        <taxon>Embryophyta</taxon>
        <taxon>Bryophyta</taxon>
        <taxon>Sphagnophytina</taxon>
        <taxon>Sphagnopsida</taxon>
        <taxon>Sphagnales</taxon>
        <taxon>Sphagnaceae</taxon>
        <taxon>Sphagnum</taxon>
    </lineage>
</organism>
<evidence type="ECO:0000313" key="1">
    <source>
        <dbReference type="EMBL" id="CAK9253790.1"/>
    </source>
</evidence>
<accession>A0ABP0VH76</accession>